<accession>A0A1G8WZP3</accession>
<dbReference type="SUPFAM" id="SSF53335">
    <property type="entry name" value="S-adenosyl-L-methionine-dependent methyltransferases"/>
    <property type="match status" value="1"/>
</dbReference>
<sequence>MTNKVLEQNRQGWNTVARYFNGKDALPSYGPYAQTEEELQLFGNIKRKTVLDIGYGSGHSLRYMAERGAGELWGVDLSAEQQRAAETTLKGISANLFCAPMEEDIGLPKQYFDCVYSIYAIGWTTDLPATFQLIHSYLKVGGSFIFSWDHPLYPHLSSEGGRFYLDASYQEEGLLTFDNFKGENKPLSFQRRKMSTYINQLITAGFSIEAVIESDVPAESAEAETGVSDRYYSLYKARMFPTTIIIKAVKKKE</sequence>
<dbReference type="RefSeq" id="WP_093211740.1">
    <property type="nucleotide sequence ID" value="NZ_FNFL01000001.1"/>
</dbReference>
<keyword evidence="1" id="KW-0808">Transferase</keyword>
<dbReference type="PANTHER" id="PTHR43861:SF1">
    <property type="entry name" value="TRANS-ACONITATE 2-METHYLTRANSFERASE"/>
    <property type="match status" value="1"/>
</dbReference>
<dbReference type="AlphaFoldDB" id="A0A1G8WZP3"/>
<protein>
    <submittedName>
        <fullName evidence="1">Methyltransferase domain-containing protein</fullName>
    </submittedName>
</protein>
<evidence type="ECO:0000313" key="2">
    <source>
        <dbReference type="Proteomes" id="UP000198694"/>
    </source>
</evidence>
<keyword evidence="1" id="KW-0489">Methyltransferase</keyword>
<dbReference type="InterPro" id="IPR029063">
    <property type="entry name" value="SAM-dependent_MTases_sf"/>
</dbReference>
<gene>
    <name evidence="1" type="ORF">SAMN05216243_1082</name>
</gene>
<dbReference type="Proteomes" id="UP000198694">
    <property type="component" value="Unassembled WGS sequence"/>
</dbReference>
<dbReference type="STRING" id="407036.SAMN05216243_1082"/>
<evidence type="ECO:0000313" key="1">
    <source>
        <dbReference type="EMBL" id="SDJ83829.1"/>
    </source>
</evidence>
<dbReference type="GO" id="GO:0008168">
    <property type="term" value="F:methyltransferase activity"/>
    <property type="evidence" value="ECO:0007669"/>
    <property type="project" value="UniProtKB-KW"/>
</dbReference>
<reference evidence="1 2" key="1">
    <citation type="submission" date="2016-10" db="EMBL/GenBank/DDBJ databases">
        <authorList>
            <person name="de Groot N.N."/>
        </authorList>
    </citation>
    <scope>NUCLEOTIDE SEQUENCE [LARGE SCALE GENOMIC DNA]</scope>
    <source>
        <strain evidence="1 2">CGMCC 1.6502</strain>
    </source>
</reference>
<dbReference type="Pfam" id="PF13489">
    <property type="entry name" value="Methyltransf_23"/>
    <property type="match status" value="1"/>
</dbReference>
<name>A0A1G8WZP3_9BACI</name>
<proteinExistence type="predicted"/>
<dbReference type="GO" id="GO:0032259">
    <property type="term" value="P:methylation"/>
    <property type="evidence" value="ECO:0007669"/>
    <property type="project" value="UniProtKB-KW"/>
</dbReference>
<dbReference type="CDD" id="cd02440">
    <property type="entry name" value="AdoMet_MTases"/>
    <property type="match status" value="1"/>
</dbReference>
<dbReference type="Gene3D" id="3.40.50.150">
    <property type="entry name" value="Vaccinia Virus protein VP39"/>
    <property type="match status" value="1"/>
</dbReference>
<keyword evidence="2" id="KW-1185">Reference proteome</keyword>
<organism evidence="1 2">
    <name type="scientific">Sediminibacillus albus</name>
    <dbReference type="NCBI Taxonomy" id="407036"/>
    <lineage>
        <taxon>Bacteria</taxon>
        <taxon>Bacillati</taxon>
        <taxon>Bacillota</taxon>
        <taxon>Bacilli</taxon>
        <taxon>Bacillales</taxon>
        <taxon>Bacillaceae</taxon>
        <taxon>Sediminibacillus</taxon>
    </lineage>
</organism>
<dbReference type="EMBL" id="FNFL01000001">
    <property type="protein sequence ID" value="SDJ83829.1"/>
    <property type="molecule type" value="Genomic_DNA"/>
</dbReference>
<dbReference type="OrthoDB" id="9791837at2"/>
<dbReference type="PANTHER" id="PTHR43861">
    <property type="entry name" value="TRANS-ACONITATE 2-METHYLTRANSFERASE-RELATED"/>
    <property type="match status" value="1"/>
</dbReference>